<name>A0A4Z2EIV5_9TELE</name>
<dbReference type="EMBL" id="SRLO01006504">
    <property type="protein sequence ID" value="TNN28739.1"/>
    <property type="molecule type" value="Genomic_DNA"/>
</dbReference>
<gene>
    <name evidence="2" type="ORF">EYF80_061113</name>
</gene>
<protein>
    <submittedName>
        <fullName evidence="2">Uncharacterized protein</fullName>
    </submittedName>
</protein>
<organism evidence="2 3">
    <name type="scientific">Liparis tanakae</name>
    <name type="common">Tanaka's snailfish</name>
    <dbReference type="NCBI Taxonomy" id="230148"/>
    <lineage>
        <taxon>Eukaryota</taxon>
        <taxon>Metazoa</taxon>
        <taxon>Chordata</taxon>
        <taxon>Craniata</taxon>
        <taxon>Vertebrata</taxon>
        <taxon>Euteleostomi</taxon>
        <taxon>Actinopterygii</taxon>
        <taxon>Neopterygii</taxon>
        <taxon>Teleostei</taxon>
        <taxon>Neoteleostei</taxon>
        <taxon>Acanthomorphata</taxon>
        <taxon>Eupercaria</taxon>
        <taxon>Perciformes</taxon>
        <taxon>Cottioidei</taxon>
        <taxon>Cottales</taxon>
        <taxon>Liparidae</taxon>
        <taxon>Liparis</taxon>
    </lineage>
</organism>
<feature type="compositionally biased region" description="Acidic residues" evidence="1">
    <location>
        <begin position="56"/>
        <end position="73"/>
    </location>
</feature>
<evidence type="ECO:0000313" key="2">
    <source>
        <dbReference type="EMBL" id="TNN28739.1"/>
    </source>
</evidence>
<comment type="caution">
    <text evidence="2">The sequence shown here is derived from an EMBL/GenBank/DDBJ whole genome shotgun (WGS) entry which is preliminary data.</text>
</comment>
<reference evidence="2 3" key="1">
    <citation type="submission" date="2019-03" db="EMBL/GenBank/DDBJ databases">
        <title>First draft genome of Liparis tanakae, snailfish: a comprehensive survey of snailfish specific genes.</title>
        <authorList>
            <person name="Kim W."/>
            <person name="Song I."/>
            <person name="Jeong J.-H."/>
            <person name="Kim D."/>
            <person name="Kim S."/>
            <person name="Ryu S."/>
            <person name="Song J.Y."/>
            <person name="Lee S.K."/>
        </authorList>
    </citation>
    <scope>NUCLEOTIDE SEQUENCE [LARGE SCALE GENOMIC DNA]</scope>
    <source>
        <tissue evidence="2">Muscle</tissue>
    </source>
</reference>
<accession>A0A4Z2EIV5</accession>
<feature type="compositionally biased region" description="Basic and acidic residues" evidence="1">
    <location>
        <begin position="114"/>
        <end position="135"/>
    </location>
</feature>
<sequence>MEFDMPPRLEKTGVLETNNKRPEGPDVSRPAPLRLIIMMENIRGNPDGPMKTNSSVEEEADEEEEEEEEEEEVVGVVEAGPGEEGLAPGSPHGLAIPRWPPRPRRPPWFGSGGQRRESVQRESAGHRVDPHDRYGARVTGTGPA</sequence>
<keyword evidence="3" id="KW-1185">Reference proteome</keyword>
<proteinExistence type="predicted"/>
<evidence type="ECO:0000313" key="3">
    <source>
        <dbReference type="Proteomes" id="UP000314294"/>
    </source>
</evidence>
<feature type="region of interest" description="Disordered" evidence="1">
    <location>
        <begin position="1"/>
        <end position="144"/>
    </location>
</feature>
<dbReference type="Proteomes" id="UP000314294">
    <property type="component" value="Unassembled WGS sequence"/>
</dbReference>
<evidence type="ECO:0000256" key="1">
    <source>
        <dbReference type="SAM" id="MobiDB-lite"/>
    </source>
</evidence>
<feature type="compositionally biased region" description="Basic and acidic residues" evidence="1">
    <location>
        <begin position="1"/>
        <end position="26"/>
    </location>
</feature>
<dbReference type="AlphaFoldDB" id="A0A4Z2EIV5"/>